<keyword evidence="1" id="KW-0812">Transmembrane</keyword>
<keyword evidence="1" id="KW-0472">Membrane</keyword>
<accession>A0A1F5PK22</accession>
<evidence type="ECO:0000313" key="2">
    <source>
        <dbReference type="EMBL" id="OGE90209.1"/>
    </source>
</evidence>
<feature type="transmembrane region" description="Helical" evidence="1">
    <location>
        <begin position="58"/>
        <end position="79"/>
    </location>
</feature>
<organism evidence="2 3">
    <name type="scientific">Candidatus Doudnabacteria bacterium RIFCSPHIGHO2_12_FULL_48_16</name>
    <dbReference type="NCBI Taxonomy" id="1817838"/>
    <lineage>
        <taxon>Bacteria</taxon>
        <taxon>Candidatus Doudnaibacteriota</taxon>
    </lineage>
</organism>
<evidence type="ECO:0008006" key="4">
    <source>
        <dbReference type="Google" id="ProtNLM"/>
    </source>
</evidence>
<sequence length="124" mass="14660">MNIIFFDFVFLVLTFLGYRLAYLHRSRQHRFNWFGFISIIIWPLLYVIFLTAQNGYGILELFFASAIIGLFLEYSLGLIYDKLENKKLWKYSQWNINGYVSWLCIPVWGIAGVIFWTISQAIGL</sequence>
<proteinExistence type="predicted"/>
<dbReference type="EMBL" id="MFEY01000007">
    <property type="protein sequence ID" value="OGE90209.1"/>
    <property type="molecule type" value="Genomic_DNA"/>
</dbReference>
<protein>
    <recommendedName>
        <fullName evidence="4">Lycopene cyclase domain-containing protein</fullName>
    </recommendedName>
</protein>
<name>A0A1F5PK22_9BACT</name>
<dbReference type="AlphaFoldDB" id="A0A1F5PK22"/>
<feature type="transmembrane region" description="Helical" evidence="1">
    <location>
        <begin position="6"/>
        <end position="24"/>
    </location>
</feature>
<gene>
    <name evidence="2" type="ORF">A3E29_03865</name>
</gene>
<feature type="transmembrane region" description="Helical" evidence="1">
    <location>
        <begin position="99"/>
        <end position="118"/>
    </location>
</feature>
<dbReference type="Pfam" id="PF06541">
    <property type="entry name" value="ABC_trans_CmpB"/>
    <property type="match status" value="1"/>
</dbReference>
<feature type="transmembrane region" description="Helical" evidence="1">
    <location>
        <begin position="31"/>
        <end position="52"/>
    </location>
</feature>
<evidence type="ECO:0000256" key="1">
    <source>
        <dbReference type="SAM" id="Phobius"/>
    </source>
</evidence>
<evidence type="ECO:0000313" key="3">
    <source>
        <dbReference type="Proteomes" id="UP000177682"/>
    </source>
</evidence>
<keyword evidence="1" id="KW-1133">Transmembrane helix</keyword>
<dbReference type="Proteomes" id="UP000177682">
    <property type="component" value="Unassembled WGS sequence"/>
</dbReference>
<reference evidence="2 3" key="1">
    <citation type="journal article" date="2016" name="Nat. Commun.">
        <title>Thousands of microbial genomes shed light on interconnected biogeochemical processes in an aquifer system.</title>
        <authorList>
            <person name="Anantharaman K."/>
            <person name="Brown C.T."/>
            <person name="Hug L.A."/>
            <person name="Sharon I."/>
            <person name="Castelle C.J."/>
            <person name="Probst A.J."/>
            <person name="Thomas B.C."/>
            <person name="Singh A."/>
            <person name="Wilkins M.J."/>
            <person name="Karaoz U."/>
            <person name="Brodie E.L."/>
            <person name="Williams K.H."/>
            <person name="Hubbard S.S."/>
            <person name="Banfield J.F."/>
        </authorList>
    </citation>
    <scope>NUCLEOTIDE SEQUENCE [LARGE SCALE GENOMIC DNA]</scope>
</reference>
<dbReference type="InterPro" id="IPR010540">
    <property type="entry name" value="CmpB_TMEM229"/>
</dbReference>
<comment type="caution">
    <text evidence="2">The sequence shown here is derived from an EMBL/GenBank/DDBJ whole genome shotgun (WGS) entry which is preliminary data.</text>
</comment>